<dbReference type="CDD" id="cd04301">
    <property type="entry name" value="NAT_SF"/>
    <property type="match status" value="1"/>
</dbReference>
<evidence type="ECO:0000256" key="1">
    <source>
        <dbReference type="ARBA" id="ARBA00022679"/>
    </source>
</evidence>
<dbReference type="PANTHER" id="PTHR10545">
    <property type="entry name" value="DIAMINE N-ACETYLTRANSFERASE"/>
    <property type="match status" value="1"/>
</dbReference>
<dbReference type="Gene3D" id="3.40.630.30">
    <property type="match status" value="1"/>
</dbReference>
<feature type="domain" description="N-acetyltransferase" evidence="3">
    <location>
        <begin position="3"/>
        <end position="150"/>
    </location>
</feature>
<dbReference type="OrthoDB" id="9805924at2"/>
<keyword evidence="1 4" id="KW-0808">Transferase</keyword>
<dbReference type="Proteomes" id="UP000193409">
    <property type="component" value="Unassembled WGS sequence"/>
</dbReference>
<dbReference type="InterPro" id="IPR051016">
    <property type="entry name" value="Diverse_Substrate_AcTransf"/>
</dbReference>
<dbReference type="SUPFAM" id="SSF55729">
    <property type="entry name" value="Acyl-CoA N-acyltransferases (Nat)"/>
    <property type="match status" value="1"/>
</dbReference>
<dbReference type="Pfam" id="PF00583">
    <property type="entry name" value="Acetyltransf_1"/>
    <property type="match status" value="1"/>
</dbReference>
<sequence>MSAKLHLAKPEDLDRLAGLVARYHEFEGITQSEEARRAALAPLLEGTPHGVAYLIGPRTAPVGYIVISFGYSVELGGIDGFVDEFFIREKLRGRGLGGEVLRTLLPALAGHGVKALHLEVDRENARARSLYGRLGFESREKYHLMTRVLG</sequence>
<dbReference type="InterPro" id="IPR000182">
    <property type="entry name" value="GNAT_dom"/>
</dbReference>
<dbReference type="PANTHER" id="PTHR10545:SF29">
    <property type="entry name" value="GH14572P-RELATED"/>
    <property type="match status" value="1"/>
</dbReference>
<evidence type="ECO:0000313" key="4">
    <source>
        <dbReference type="EMBL" id="SLN33839.1"/>
    </source>
</evidence>
<dbReference type="InterPro" id="IPR016181">
    <property type="entry name" value="Acyl_CoA_acyltransferase"/>
</dbReference>
<proteinExistence type="predicted"/>
<protein>
    <submittedName>
        <fullName evidence="4">Putative acetyltransferase</fullName>
    </submittedName>
</protein>
<dbReference type="AlphaFoldDB" id="A0A1Y5S6V5"/>
<dbReference type="PROSITE" id="PS51186">
    <property type="entry name" value="GNAT"/>
    <property type="match status" value="1"/>
</dbReference>
<dbReference type="RefSeq" id="WP_085868155.1">
    <property type="nucleotide sequence ID" value="NZ_FWFQ01000009.1"/>
</dbReference>
<evidence type="ECO:0000256" key="2">
    <source>
        <dbReference type="ARBA" id="ARBA00023315"/>
    </source>
</evidence>
<gene>
    <name evidence="4" type="ORF">PSA7680_01599</name>
</gene>
<name>A0A1Y5S6V5_9RHOB</name>
<dbReference type="GO" id="GO:0008080">
    <property type="term" value="F:N-acetyltransferase activity"/>
    <property type="evidence" value="ECO:0007669"/>
    <property type="project" value="TreeGrafter"/>
</dbReference>
<dbReference type="EMBL" id="FWFQ01000009">
    <property type="protein sequence ID" value="SLN33839.1"/>
    <property type="molecule type" value="Genomic_DNA"/>
</dbReference>
<reference evidence="4 5" key="1">
    <citation type="submission" date="2017-03" db="EMBL/GenBank/DDBJ databases">
        <authorList>
            <person name="Afonso C.L."/>
            <person name="Miller P.J."/>
            <person name="Scott M.A."/>
            <person name="Spackman E."/>
            <person name="Goraichik I."/>
            <person name="Dimitrov K.M."/>
            <person name="Suarez D.L."/>
            <person name="Swayne D.E."/>
        </authorList>
    </citation>
    <scope>NUCLEOTIDE SEQUENCE [LARGE SCALE GENOMIC DNA]</scope>
    <source>
        <strain evidence="4 5">CECT 7680</strain>
    </source>
</reference>
<evidence type="ECO:0000313" key="5">
    <source>
        <dbReference type="Proteomes" id="UP000193409"/>
    </source>
</evidence>
<evidence type="ECO:0000259" key="3">
    <source>
        <dbReference type="PROSITE" id="PS51186"/>
    </source>
</evidence>
<accession>A0A1Y5S6V5</accession>
<keyword evidence="5" id="KW-1185">Reference proteome</keyword>
<keyword evidence="2" id="KW-0012">Acyltransferase</keyword>
<organism evidence="4 5">
    <name type="scientific">Pseudoruegeria aquimaris</name>
    <dbReference type="NCBI Taxonomy" id="393663"/>
    <lineage>
        <taxon>Bacteria</taxon>
        <taxon>Pseudomonadati</taxon>
        <taxon>Pseudomonadota</taxon>
        <taxon>Alphaproteobacteria</taxon>
        <taxon>Rhodobacterales</taxon>
        <taxon>Roseobacteraceae</taxon>
        <taxon>Pseudoruegeria</taxon>
    </lineage>
</organism>